<dbReference type="Pfam" id="PF07676">
    <property type="entry name" value="PD40"/>
    <property type="match status" value="1"/>
</dbReference>
<name>A0A7W6J1G1_9HYPH</name>
<gene>
    <name evidence="1" type="ORF">GGR23_000180</name>
</gene>
<dbReference type="SUPFAM" id="SSF50998">
    <property type="entry name" value="Quinoprotein alcohol dehydrogenase-like"/>
    <property type="match status" value="1"/>
</dbReference>
<dbReference type="PANTHER" id="PTHR19879">
    <property type="entry name" value="TRANSCRIPTION INITIATION FACTOR TFIID"/>
    <property type="match status" value="1"/>
</dbReference>
<reference evidence="1 2" key="1">
    <citation type="submission" date="2020-08" db="EMBL/GenBank/DDBJ databases">
        <title>Genomic Encyclopedia of Type Strains, Phase IV (KMG-IV): sequencing the most valuable type-strain genomes for metagenomic binning, comparative biology and taxonomic classification.</title>
        <authorList>
            <person name="Goeker M."/>
        </authorList>
    </citation>
    <scope>NUCLEOTIDE SEQUENCE [LARGE SCALE GENOMIC DNA]</scope>
    <source>
        <strain evidence="1 2">DSM 29853</strain>
    </source>
</reference>
<evidence type="ECO:0000313" key="2">
    <source>
        <dbReference type="Proteomes" id="UP000528286"/>
    </source>
</evidence>
<accession>A0A7W6J1G1</accession>
<dbReference type="AlphaFoldDB" id="A0A7W6J1G1"/>
<proteinExistence type="predicted"/>
<keyword evidence="2" id="KW-1185">Reference proteome</keyword>
<dbReference type="InterPro" id="IPR015943">
    <property type="entry name" value="WD40/YVTN_repeat-like_dom_sf"/>
</dbReference>
<protein>
    <submittedName>
        <fullName evidence="1">WD40 repeat protein</fullName>
    </submittedName>
</protein>
<organism evidence="1 2">
    <name type="scientific">Gellertiella hungarica</name>
    <dbReference type="NCBI Taxonomy" id="1572859"/>
    <lineage>
        <taxon>Bacteria</taxon>
        <taxon>Pseudomonadati</taxon>
        <taxon>Pseudomonadota</taxon>
        <taxon>Alphaproteobacteria</taxon>
        <taxon>Hyphomicrobiales</taxon>
        <taxon>Rhizobiaceae</taxon>
        <taxon>Gellertiella</taxon>
    </lineage>
</organism>
<sequence length="329" mass="34558">MPTVAPLDLDSHVVTAEFLGQVPVFAAADGTIHRLDQGHKSAKAHEGLLSAVRDAATNSLITGGEDGRVVRSRADGSSEEIASVPRKWITVVAAGPSGAAAFAHGKVATVVMADGKRSEFTEERTVEGLAFAPKGLRLAVARYNGVSLHWVATPGQPVDLEWKGAHTGVTFSPDGRFVVTTMQENALHGWKLDTKPGSDTRHMRMTGYPAKVKGTSWSPKGKWLATTGAPAAIVWPFSGKDGPMGKAPLELGTRANILVTAVSFHPAEEVLAIGYIDGMVLGVRLADNKEALLRRPGKGAITAMNWSPNGKLLAFASEAGDCGVIDISA</sequence>
<dbReference type="InterPro" id="IPR011047">
    <property type="entry name" value="Quinoprotein_ADH-like_sf"/>
</dbReference>
<dbReference type="InterPro" id="IPR001680">
    <property type="entry name" value="WD40_rpt"/>
</dbReference>
<dbReference type="Proteomes" id="UP000528286">
    <property type="component" value="Unassembled WGS sequence"/>
</dbReference>
<evidence type="ECO:0000313" key="1">
    <source>
        <dbReference type="EMBL" id="MBB4063019.1"/>
    </source>
</evidence>
<dbReference type="PANTHER" id="PTHR19879:SF9">
    <property type="entry name" value="TRANSCRIPTION INITIATION FACTOR TFIID SUBUNIT 5"/>
    <property type="match status" value="1"/>
</dbReference>
<comment type="caution">
    <text evidence="1">The sequence shown here is derived from an EMBL/GenBank/DDBJ whole genome shotgun (WGS) entry which is preliminary data.</text>
</comment>
<dbReference type="InterPro" id="IPR011659">
    <property type="entry name" value="WD40"/>
</dbReference>
<dbReference type="Gene3D" id="2.130.10.10">
    <property type="entry name" value="YVTN repeat-like/Quinoprotein amine dehydrogenase"/>
    <property type="match status" value="2"/>
</dbReference>
<dbReference type="EMBL" id="JACIEZ010000001">
    <property type="protein sequence ID" value="MBB4063019.1"/>
    <property type="molecule type" value="Genomic_DNA"/>
</dbReference>
<dbReference type="RefSeq" id="WP_183364223.1">
    <property type="nucleotide sequence ID" value="NZ_JACIEZ010000001.1"/>
</dbReference>
<dbReference type="SMART" id="SM00320">
    <property type="entry name" value="WD40"/>
    <property type="match status" value="4"/>
</dbReference>